<name>A0AAV8SP13_9ROSI</name>
<organism evidence="2 3">
    <name type="scientific">Erythroxylum novogranatense</name>
    <dbReference type="NCBI Taxonomy" id="1862640"/>
    <lineage>
        <taxon>Eukaryota</taxon>
        <taxon>Viridiplantae</taxon>
        <taxon>Streptophyta</taxon>
        <taxon>Embryophyta</taxon>
        <taxon>Tracheophyta</taxon>
        <taxon>Spermatophyta</taxon>
        <taxon>Magnoliopsida</taxon>
        <taxon>eudicotyledons</taxon>
        <taxon>Gunneridae</taxon>
        <taxon>Pentapetalae</taxon>
        <taxon>rosids</taxon>
        <taxon>fabids</taxon>
        <taxon>Malpighiales</taxon>
        <taxon>Erythroxylaceae</taxon>
        <taxon>Erythroxylum</taxon>
    </lineage>
</organism>
<dbReference type="EMBL" id="JAIWQS010000010">
    <property type="protein sequence ID" value="KAJ8753724.1"/>
    <property type="molecule type" value="Genomic_DNA"/>
</dbReference>
<feature type="region of interest" description="Disordered" evidence="1">
    <location>
        <begin position="38"/>
        <end position="80"/>
    </location>
</feature>
<keyword evidence="3" id="KW-1185">Reference proteome</keyword>
<feature type="compositionally biased region" description="Polar residues" evidence="1">
    <location>
        <begin position="47"/>
        <end position="74"/>
    </location>
</feature>
<gene>
    <name evidence="2" type="ORF">K2173_026400</name>
</gene>
<dbReference type="PANTHER" id="PTHR33130">
    <property type="entry name" value="PUTATIVE (DUF1639)-RELATED"/>
    <property type="match status" value="1"/>
</dbReference>
<dbReference type="AlphaFoldDB" id="A0AAV8SP13"/>
<dbReference type="Pfam" id="PF07797">
    <property type="entry name" value="DUF1639"/>
    <property type="match status" value="1"/>
</dbReference>
<dbReference type="InterPro" id="IPR012438">
    <property type="entry name" value="DUF1639"/>
</dbReference>
<evidence type="ECO:0000256" key="1">
    <source>
        <dbReference type="SAM" id="MobiDB-lite"/>
    </source>
</evidence>
<evidence type="ECO:0000313" key="3">
    <source>
        <dbReference type="Proteomes" id="UP001159364"/>
    </source>
</evidence>
<proteinExistence type="predicted"/>
<accession>A0AAV8SP13</accession>
<dbReference type="Proteomes" id="UP001159364">
    <property type="component" value="Linkage Group LG10"/>
</dbReference>
<sequence>MAMSPPDRSKQLHNFSMPCLKWGNQRVLRCVKVVDHHQHNQRSSSSNPNGFQSKPTSLDPSKNNKPYPIQNPSSVLEDERAVIDDPSRPWNLRTRRAACKAPLRVEEKTNTPPRRVSEIVSPGMKENWVDKRQSVETMKKRVKFSVSLAKQEIEEDFMKIARIRPPRRPKKRSRMVQKYLDSIFPGLWLTEVTADSYKVPEVPES</sequence>
<dbReference type="PANTHER" id="PTHR33130:SF43">
    <property type="entry name" value="OS01G0688600 PROTEIN"/>
    <property type="match status" value="1"/>
</dbReference>
<comment type="caution">
    <text evidence="2">The sequence shown here is derived from an EMBL/GenBank/DDBJ whole genome shotgun (WGS) entry which is preliminary data.</text>
</comment>
<protein>
    <recommendedName>
        <fullName evidence="4">DUF1639 family protein</fullName>
    </recommendedName>
</protein>
<evidence type="ECO:0008006" key="4">
    <source>
        <dbReference type="Google" id="ProtNLM"/>
    </source>
</evidence>
<reference evidence="2 3" key="1">
    <citation type="submission" date="2021-09" db="EMBL/GenBank/DDBJ databases">
        <title>Genomic insights and catalytic innovation underlie evolution of tropane alkaloids biosynthesis.</title>
        <authorList>
            <person name="Wang Y.-J."/>
            <person name="Tian T."/>
            <person name="Huang J.-P."/>
            <person name="Huang S.-X."/>
        </authorList>
    </citation>
    <scope>NUCLEOTIDE SEQUENCE [LARGE SCALE GENOMIC DNA]</scope>
    <source>
        <strain evidence="2">KIB-2018</strain>
        <tissue evidence="2">Leaf</tissue>
    </source>
</reference>
<evidence type="ECO:0000313" key="2">
    <source>
        <dbReference type="EMBL" id="KAJ8753724.1"/>
    </source>
</evidence>